<organism evidence="1">
    <name type="scientific">Rhizophora mucronata</name>
    <name type="common">Asiatic mangrove</name>
    <dbReference type="NCBI Taxonomy" id="61149"/>
    <lineage>
        <taxon>Eukaryota</taxon>
        <taxon>Viridiplantae</taxon>
        <taxon>Streptophyta</taxon>
        <taxon>Embryophyta</taxon>
        <taxon>Tracheophyta</taxon>
        <taxon>Spermatophyta</taxon>
        <taxon>Magnoliopsida</taxon>
        <taxon>eudicotyledons</taxon>
        <taxon>Gunneridae</taxon>
        <taxon>Pentapetalae</taxon>
        <taxon>rosids</taxon>
        <taxon>fabids</taxon>
        <taxon>Malpighiales</taxon>
        <taxon>Rhizophoraceae</taxon>
        <taxon>Rhizophora</taxon>
    </lineage>
</organism>
<dbReference type="EMBL" id="GGEC01082628">
    <property type="protein sequence ID" value="MBX63112.1"/>
    <property type="molecule type" value="Transcribed_RNA"/>
</dbReference>
<protein>
    <submittedName>
        <fullName evidence="1">Uncharacterized protein</fullName>
    </submittedName>
</protein>
<name>A0A2P2Q806_RHIMU</name>
<dbReference type="AlphaFoldDB" id="A0A2P2Q806"/>
<proteinExistence type="predicted"/>
<reference evidence="1" key="1">
    <citation type="submission" date="2018-02" db="EMBL/GenBank/DDBJ databases">
        <title>Rhizophora mucronata_Transcriptome.</title>
        <authorList>
            <person name="Meera S.P."/>
            <person name="Sreeshan A."/>
            <person name="Augustine A."/>
        </authorList>
    </citation>
    <scope>NUCLEOTIDE SEQUENCE</scope>
    <source>
        <tissue evidence="1">Leaf</tissue>
    </source>
</reference>
<evidence type="ECO:0000313" key="1">
    <source>
        <dbReference type="EMBL" id="MBX63112.1"/>
    </source>
</evidence>
<accession>A0A2P2Q806</accession>
<sequence>MHAIVTSSSTTTICMYSSNNFLLHCHTSC</sequence>